<dbReference type="Gene3D" id="1.10.238.10">
    <property type="entry name" value="EF-hand"/>
    <property type="match status" value="1"/>
</dbReference>
<dbReference type="AlphaFoldDB" id="A0A9C6XS54"/>
<dbReference type="PANTHER" id="PTHR12932">
    <property type="entry name" value="P25 ALPHA-RELATED"/>
    <property type="match status" value="1"/>
</dbReference>
<dbReference type="InterPro" id="IPR011992">
    <property type="entry name" value="EF-hand-dom_pair"/>
</dbReference>
<evidence type="ECO:0000313" key="3">
    <source>
        <dbReference type="Proteomes" id="UP000504606"/>
    </source>
</evidence>
<feature type="compositionally biased region" description="Basic and acidic residues" evidence="2">
    <location>
        <begin position="133"/>
        <end position="149"/>
    </location>
</feature>
<dbReference type="GO" id="GO:0015631">
    <property type="term" value="F:tubulin binding"/>
    <property type="evidence" value="ECO:0007669"/>
    <property type="project" value="InterPro"/>
</dbReference>
<name>A0A9C6XS54_FRAOC</name>
<dbReference type="GeneID" id="113211183"/>
<dbReference type="Proteomes" id="UP000504606">
    <property type="component" value="Unplaced"/>
</dbReference>
<dbReference type="RefSeq" id="XP_052128967.1">
    <property type="nucleotide sequence ID" value="XM_052273007.1"/>
</dbReference>
<sequence>MMKSAPAAMAAGGSGSLEAQFEAFSKFGDSRSDGKTITLTQSDKWMKQAKLIDGKKITTTDTGIQFNKFKSKNIDYKTFVKYLEELASVKKMDANDLKTRLVDCGLPGTSGATKAVKTGGVDRLTDTSKYTGSHKERFDASGKGKGLEGRADIADNSGYVQGYKEKDTYEKKK</sequence>
<dbReference type="GO" id="GO:0046785">
    <property type="term" value="P:microtubule polymerization"/>
    <property type="evidence" value="ECO:0007669"/>
    <property type="project" value="InterPro"/>
</dbReference>
<evidence type="ECO:0000313" key="4">
    <source>
        <dbReference type="RefSeq" id="XP_052128967.1"/>
    </source>
</evidence>
<dbReference type="GO" id="GO:0032273">
    <property type="term" value="P:positive regulation of protein polymerization"/>
    <property type="evidence" value="ECO:0007669"/>
    <property type="project" value="TreeGrafter"/>
</dbReference>
<dbReference type="PANTHER" id="PTHR12932:SF9">
    <property type="entry name" value="TUBULIN POLYMERIZATION-PROMOTING PROTEIN HOMOLOG"/>
    <property type="match status" value="1"/>
</dbReference>
<organism evidence="3 4">
    <name type="scientific">Frankliniella occidentalis</name>
    <name type="common">Western flower thrips</name>
    <name type="synonym">Euthrips occidentalis</name>
    <dbReference type="NCBI Taxonomy" id="133901"/>
    <lineage>
        <taxon>Eukaryota</taxon>
        <taxon>Metazoa</taxon>
        <taxon>Ecdysozoa</taxon>
        <taxon>Arthropoda</taxon>
        <taxon>Hexapoda</taxon>
        <taxon>Insecta</taxon>
        <taxon>Pterygota</taxon>
        <taxon>Neoptera</taxon>
        <taxon>Paraneoptera</taxon>
        <taxon>Thysanoptera</taxon>
        <taxon>Terebrantia</taxon>
        <taxon>Thripoidea</taxon>
        <taxon>Thripidae</taxon>
        <taxon>Frankliniella</taxon>
    </lineage>
</organism>
<evidence type="ECO:0000256" key="2">
    <source>
        <dbReference type="SAM" id="MobiDB-lite"/>
    </source>
</evidence>
<comment type="similarity">
    <text evidence="1">Belongs to the TPPP family.</text>
</comment>
<reference evidence="4" key="1">
    <citation type="submission" date="2025-08" db="UniProtKB">
        <authorList>
            <consortium name="RefSeq"/>
        </authorList>
    </citation>
    <scope>IDENTIFICATION</scope>
    <source>
        <tissue evidence="4">Whole organism</tissue>
    </source>
</reference>
<accession>A0A9C6XS54</accession>
<proteinExistence type="inferred from homology"/>
<gene>
    <name evidence="4" type="primary">LOC113211183</name>
</gene>
<evidence type="ECO:0000256" key="1">
    <source>
        <dbReference type="ARBA" id="ARBA00010994"/>
    </source>
</evidence>
<feature type="region of interest" description="Disordered" evidence="2">
    <location>
        <begin position="124"/>
        <end position="149"/>
    </location>
</feature>
<dbReference type="GO" id="GO:0001578">
    <property type="term" value="P:microtubule bundle formation"/>
    <property type="evidence" value="ECO:0007669"/>
    <property type="project" value="TreeGrafter"/>
</dbReference>
<dbReference type="InterPro" id="IPR008907">
    <property type="entry name" value="TPP/p25"/>
</dbReference>
<keyword evidence="3" id="KW-1185">Reference proteome</keyword>
<dbReference type="OrthoDB" id="548799at2759"/>
<protein>
    <submittedName>
        <fullName evidence="4">Tubulin polymerization-promoting protein homolog isoform X1</fullName>
    </submittedName>
</protein>
<dbReference type="SUPFAM" id="SSF47473">
    <property type="entry name" value="EF-hand"/>
    <property type="match status" value="1"/>
</dbReference>
<dbReference type="GO" id="GO:0005874">
    <property type="term" value="C:microtubule"/>
    <property type="evidence" value="ECO:0007669"/>
    <property type="project" value="TreeGrafter"/>
</dbReference>
<dbReference type="Pfam" id="PF05517">
    <property type="entry name" value="p25-alpha"/>
    <property type="match status" value="1"/>
</dbReference>